<dbReference type="InterPro" id="IPR020846">
    <property type="entry name" value="MFS_dom"/>
</dbReference>
<dbReference type="Pfam" id="PF07690">
    <property type="entry name" value="MFS_1"/>
    <property type="match status" value="1"/>
</dbReference>
<accession>A0A5T0UIH6</accession>
<keyword evidence="4 5" id="KW-0472">Membrane</keyword>
<feature type="transmembrane region" description="Helical" evidence="5">
    <location>
        <begin position="122"/>
        <end position="139"/>
    </location>
</feature>
<dbReference type="InterPro" id="IPR036259">
    <property type="entry name" value="MFS_trans_sf"/>
</dbReference>
<name>A0A5T0UIH6_CAMJU</name>
<dbReference type="SUPFAM" id="SSF103473">
    <property type="entry name" value="MFS general substrate transporter"/>
    <property type="match status" value="1"/>
</dbReference>
<evidence type="ECO:0000313" key="7">
    <source>
        <dbReference type="EMBL" id="EAK3904249.1"/>
    </source>
</evidence>
<sequence length="248" mass="27407">IAKQDPNYEPPRDMFSVLFRTNTKLTIFNVFCTIMTFVLLVFVFLLSSKLSLIQSVIAWILIFATMFSFTRQFMKKRWPIGVGILVIIVGANLINGPMQALMPTYYEQALHFSTSTTANLTSVFWIGQVIGCIIVGFVGDKLGTRRAAWVGEICSLVVMIPVFMVTREMMDQSSWWMVVFVVFLMAYEAFIAFAALIPKFIGSYFTTANRNAGVGFLVNAGGLGQALAPVLTLSLASSVFEPMGLGLG</sequence>
<evidence type="ECO:0000256" key="3">
    <source>
        <dbReference type="ARBA" id="ARBA00022989"/>
    </source>
</evidence>
<feature type="domain" description="Major facilitator superfamily (MFS) profile" evidence="6">
    <location>
        <begin position="35"/>
        <end position="248"/>
    </location>
</feature>
<keyword evidence="2 5" id="KW-0812">Transmembrane</keyword>
<comment type="subcellular location">
    <subcellularLocation>
        <location evidence="1">Membrane</location>
        <topology evidence="1">Multi-pass membrane protein</topology>
    </subcellularLocation>
</comment>
<keyword evidence="3 5" id="KW-1133">Transmembrane helix</keyword>
<dbReference type="InterPro" id="IPR011701">
    <property type="entry name" value="MFS"/>
</dbReference>
<feature type="transmembrane region" description="Helical" evidence="5">
    <location>
        <begin position="146"/>
        <end position="163"/>
    </location>
</feature>
<evidence type="ECO:0000256" key="4">
    <source>
        <dbReference type="ARBA" id="ARBA00023136"/>
    </source>
</evidence>
<dbReference type="EMBL" id="AACFVE010000170">
    <property type="protein sequence ID" value="EAK3904249.1"/>
    <property type="molecule type" value="Genomic_DNA"/>
</dbReference>
<dbReference type="AlphaFoldDB" id="A0A5T0UIH6"/>
<evidence type="ECO:0000256" key="1">
    <source>
        <dbReference type="ARBA" id="ARBA00004141"/>
    </source>
</evidence>
<dbReference type="PANTHER" id="PTHR23508">
    <property type="entry name" value="CARBOXYLIC ACID TRANSPORTER PROTEIN HOMOLOG"/>
    <property type="match status" value="1"/>
</dbReference>
<evidence type="ECO:0000256" key="2">
    <source>
        <dbReference type="ARBA" id="ARBA00022692"/>
    </source>
</evidence>
<reference evidence="7" key="1">
    <citation type="submission" date="2018-06" db="EMBL/GenBank/DDBJ databases">
        <authorList>
            <consortium name="PulseNet: The National Subtyping Network for Foodborne Disease Surveillance"/>
            <person name="Tarr C.L."/>
            <person name="Trees E."/>
            <person name="Katz L.S."/>
            <person name="Carleton-Romer H.A."/>
            <person name="Stroika S."/>
            <person name="Kucerova Z."/>
            <person name="Roache K.F."/>
            <person name="Sabol A.L."/>
            <person name="Besser J."/>
            <person name="Gerner-Smidt P."/>
        </authorList>
    </citation>
    <scope>NUCLEOTIDE SEQUENCE</scope>
    <source>
        <strain evidence="7">PNUSAC003301</strain>
    </source>
</reference>
<feature type="non-terminal residue" evidence="7">
    <location>
        <position position="1"/>
    </location>
</feature>
<feature type="non-terminal residue" evidence="7">
    <location>
        <position position="248"/>
    </location>
</feature>
<feature type="transmembrane region" description="Helical" evidence="5">
    <location>
        <begin position="82"/>
        <end position="102"/>
    </location>
</feature>
<dbReference type="PROSITE" id="PS50850">
    <property type="entry name" value="MFS"/>
    <property type="match status" value="1"/>
</dbReference>
<proteinExistence type="predicted"/>
<evidence type="ECO:0000259" key="6">
    <source>
        <dbReference type="PROSITE" id="PS50850"/>
    </source>
</evidence>
<protein>
    <submittedName>
        <fullName evidence="7">MFS transporter</fullName>
    </submittedName>
</protein>
<feature type="transmembrane region" description="Helical" evidence="5">
    <location>
        <begin position="175"/>
        <end position="197"/>
    </location>
</feature>
<evidence type="ECO:0000256" key="5">
    <source>
        <dbReference type="SAM" id="Phobius"/>
    </source>
</evidence>
<organism evidence="7">
    <name type="scientific">Campylobacter jejuni</name>
    <dbReference type="NCBI Taxonomy" id="197"/>
    <lineage>
        <taxon>Bacteria</taxon>
        <taxon>Pseudomonadati</taxon>
        <taxon>Campylobacterota</taxon>
        <taxon>Epsilonproteobacteria</taxon>
        <taxon>Campylobacterales</taxon>
        <taxon>Campylobacteraceae</taxon>
        <taxon>Campylobacter</taxon>
    </lineage>
</organism>
<feature type="transmembrane region" description="Helical" evidence="5">
    <location>
        <begin position="25"/>
        <end position="46"/>
    </location>
</feature>
<comment type="caution">
    <text evidence="7">The sequence shown here is derived from an EMBL/GenBank/DDBJ whole genome shotgun (WGS) entry which is preliminary data.</text>
</comment>
<dbReference type="GO" id="GO:0005886">
    <property type="term" value="C:plasma membrane"/>
    <property type="evidence" value="ECO:0007669"/>
    <property type="project" value="TreeGrafter"/>
</dbReference>
<gene>
    <name evidence="7" type="ORF">CW563_09240</name>
</gene>
<dbReference type="PANTHER" id="PTHR23508:SF3">
    <property type="entry name" value="SIALIC ACID TRANSPORTER NANT"/>
    <property type="match status" value="1"/>
</dbReference>
<feature type="transmembrane region" description="Helical" evidence="5">
    <location>
        <begin position="52"/>
        <end position="70"/>
    </location>
</feature>
<dbReference type="Gene3D" id="1.20.1250.20">
    <property type="entry name" value="MFS general substrate transporter like domains"/>
    <property type="match status" value="1"/>
</dbReference>
<dbReference type="GO" id="GO:0046943">
    <property type="term" value="F:carboxylic acid transmembrane transporter activity"/>
    <property type="evidence" value="ECO:0007669"/>
    <property type="project" value="TreeGrafter"/>
</dbReference>